<dbReference type="GO" id="GO:0006465">
    <property type="term" value="P:signal peptide processing"/>
    <property type="evidence" value="ECO:0007669"/>
    <property type="project" value="TreeGrafter"/>
</dbReference>
<dbReference type="PANTHER" id="PTHR30487">
    <property type="entry name" value="TYPE 4 PREPILIN-LIKE PROTEINS LEADER PEPTIDE-PROCESSING ENZYME"/>
    <property type="match status" value="1"/>
</dbReference>
<evidence type="ECO:0000313" key="4">
    <source>
        <dbReference type="EMBL" id="MBB6349129.1"/>
    </source>
</evidence>
<dbReference type="PANTHER" id="PTHR30487:SF0">
    <property type="entry name" value="PREPILIN LEADER PEPTIDASE_N-METHYLTRANSFERASE-RELATED"/>
    <property type="match status" value="1"/>
</dbReference>
<dbReference type="EMBL" id="JACHJB010000002">
    <property type="protein sequence ID" value="MBB6349129.1"/>
    <property type="molecule type" value="Genomic_DNA"/>
</dbReference>
<dbReference type="GO" id="GO:0008168">
    <property type="term" value="F:methyltransferase activity"/>
    <property type="evidence" value="ECO:0007669"/>
    <property type="project" value="UniProtKB-KW"/>
</dbReference>
<keyword evidence="2" id="KW-0472">Membrane</keyword>
<dbReference type="Gene3D" id="1.20.120.1220">
    <property type="match status" value="1"/>
</dbReference>
<dbReference type="GO" id="GO:0005886">
    <property type="term" value="C:plasma membrane"/>
    <property type="evidence" value="ECO:0007669"/>
    <property type="project" value="TreeGrafter"/>
</dbReference>
<dbReference type="InterPro" id="IPR000045">
    <property type="entry name" value="Prepilin_IV_endopep_pep"/>
</dbReference>
<dbReference type="Pfam" id="PF01478">
    <property type="entry name" value="Peptidase_A24"/>
    <property type="match status" value="1"/>
</dbReference>
<keyword evidence="4" id="KW-0378">Hydrolase</keyword>
<keyword evidence="4" id="KW-0489">Methyltransferase</keyword>
<dbReference type="GO" id="GO:0004190">
    <property type="term" value="F:aspartic-type endopeptidase activity"/>
    <property type="evidence" value="ECO:0007669"/>
    <property type="project" value="UniProtKB-EC"/>
</dbReference>
<organism evidence="4 5">
    <name type="scientific">Nonomuraea muscovyensis</name>
    <dbReference type="NCBI Taxonomy" id="1124761"/>
    <lineage>
        <taxon>Bacteria</taxon>
        <taxon>Bacillati</taxon>
        <taxon>Actinomycetota</taxon>
        <taxon>Actinomycetes</taxon>
        <taxon>Streptosporangiales</taxon>
        <taxon>Streptosporangiaceae</taxon>
        <taxon>Nonomuraea</taxon>
    </lineage>
</organism>
<dbReference type="AlphaFoldDB" id="A0A7X0F123"/>
<keyword evidence="5" id="KW-1185">Reference proteome</keyword>
<comment type="caution">
    <text evidence="4">The sequence shown here is derived from an EMBL/GenBank/DDBJ whole genome shotgun (WGS) entry which is preliminary data.</text>
</comment>
<evidence type="ECO:0000259" key="3">
    <source>
        <dbReference type="Pfam" id="PF01478"/>
    </source>
</evidence>
<feature type="transmembrane region" description="Helical" evidence="2">
    <location>
        <begin position="118"/>
        <end position="135"/>
    </location>
</feature>
<dbReference type="EC" id="3.4.23.43" evidence="4"/>
<sequence>MVALVALLGLLAGPYVRTLAGAFREDPGDTRAEARAALARTLRTVPVPAWPPVVELATAAVAALVAWRAGPPYVFFALAGTALALIDWRTGRLPDVITLPSYPLLALSLLPTGELPRALLGAAALAAVYGVLWFARPAAMGLGDVKLAGLIGMAAASLGWPAWVLAAVAGQLCGALYAVALLATGRASRDTEFPLGPFMLLGALVALCSGR</sequence>
<gene>
    <name evidence="4" type="ORF">FHU36_005674</name>
</gene>
<dbReference type="InterPro" id="IPR050882">
    <property type="entry name" value="Prepilin_peptidase/N-MTase"/>
</dbReference>
<evidence type="ECO:0000256" key="1">
    <source>
        <dbReference type="ARBA" id="ARBA00005801"/>
    </source>
</evidence>
<keyword evidence="4" id="KW-0808">Transferase</keyword>
<evidence type="ECO:0000256" key="2">
    <source>
        <dbReference type="SAM" id="Phobius"/>
    </source>
</evidence>
<feature type="transmembrane region" description="Helical" evidence="2">
    <location>
        <begin position="147"/>
        <end position="180"/>
    </location>
</feature>
<dbReference type="EC" id="2.1.1.-" evidence="4"/>
<accession>A0A7X0F123</accession>
<comment type="similarity">
    <text evidence="1">Belongs to the peptidase A24 family.</text>
</comment>
<evidence type="ECO:0000313" key="5">
    <source>
        <dbReference type="Proteomes" id="UP000583800"/>
    </source>
</evidence>
<feature type="domain" description="Prepilin type IV endopeptidase peptidase" evidence="3">
    <location>
        <begin position="75"/>
        <end position="179"/>
    </location>
</feature>
<keyword evidence="2" id="KW-1133">Transmembrane helix</keyword>
<reference evidence="4 5" key="1">
    <citation type="submission" date="2020-08" db="EMBL/GenBank/DDBJ databases">
        <title>Sequencing the genomes of 1000 actinobacteria strains.</title>
        <authorList>
            <person name="Klenk H.-P."/>
        </authorList>
    </citation>
    <scope>NUCLEOTIDE SEQUENCE [LARGE SCALE GENOMIC DNA]</scope>
    <source>
        <strain evidence="4 5">DSM 45913</strain>
    </source>
</reference>
<protein>
    <submittedName>
        <fullName evidence="4">Leader peptidase (Prepilin peptidase)/N-methyltransferase</fullName>
        <ecNumber evidence="4">2.1.1.-</ecNumber>
        <ecNumber evidence="4">3.4.23.43</ecNumber>
    </submittedName>
</protein>
<dbReference type="GO" id="GO:0032259">
    <property type="term" value="P:methylation"/>
    <property type="evidence" value="ECO:0007669"/>
    <property type="project" value="UniProtKB-KW"/>
</dbReference>
<name>A0A7X0F123_9ACTN</name>
<feature type="transmembrane region" description="Helical" evidence="2">
    <location>
        <begin position="73"/>
        <end position="91"/>
    </location>
</feature>
<dbReference type="RefSeq" id="WP_185086753.1">
    <property type="nucleotide sequence ID" value="NZ_JACHJB010000002.1"/>
</dbReference>
<keyword evidence="2" id="KW-0812">Transmembrane</keyword>
<dbReference type="Proteomes" id="UP000583800">
    <property type="component" value="Unassembled WGS sequence"/>
</dbReference>
<proteinExistence type="inferred from homology"/>